<dbReference type="EMBL" id="CP000561">
    <property type="protein sequence ID" value="ABO08191.1"/>
    <property type="molecule type" value="Genomic_DNA"/>
</dbReference>
<dbReference type="PDB" id="8DFT">
    <property type="method" value="EM"/>
    <property type="resolution" value="4.10 A"/>
    <property type="chains" value="A/B/C/D/E/F/G/H/I/J/K/L/M/N/O/P/Q/R/S/T=38-149"/>
</dbReference>
<dbReference type="RefSeq" id="WP_011849449.1">
    <property type="nucleotide sequence ID" value="NC_009073.1"/>
</dbReference>
<proteinExistence type="evidence at protein level"/>
<dbReference type="HOGENOM" id="CLU_1709201_0_0_2"/>
<evidence type="ECO:0000256" key="1">
    <source>
        <dbReference type="SAM" id="Phobius"/>
    </source>
</evidence>
<reference evidence="4" key="2">
    <citation type="journal article" date="2023" name="Nat. Commun.">
        <title>Archaeal DNA-import apparatus is homologous to bacterial conjugation machinery.</title>
        <authorList>
            <person name="Beltran L.C."/>
            <person name="Cvirkaite-Krupovic V."/>
            <person name="Miller J."/>
            <person name="Wang F."/>
            <person name="Kreutzberger M.A.B."/>
            <person name="Patkowski J.B."/>
            <person name="Costa T.R.D."/>
            <person name="Schouten S."/>
            <person name="Levental I."/>
            <person name="Conticello V.P."/>
            <person name="Egelman E.H."/>
            <person name="Krupovic M."/>
        </authorList>
    </citation>
    <scope>STRUCTURE BY ELECTRON MICROSCOPY (4.10 ANGSTROMS) OF 38-149</scope>
</reference>
<dbReference type="eggNOG" id="arCOG12002">
    <property type="taxonomic scope" value="Archaea"/>
</dbReference>
<organism evidence="2 3">
    <name type="scientific">Pyrobaculum calidifontis (strain DSM 21063 / JCM 11548 / VA1)</name>
    <dbReference type="NCBI Taxonomy" id="410359"/>
    <lineage>
        <taxon>Archaea</taxon>
        <taxon>Thermoproteota</taxon>
        <taxon>Thermoprotei</taxon>
        <taxon>Thermoproteales</taxon>
        <taxon>Thermoproteaceae</taxon>
        <taxon>Pyrobaculum</taxon>
    </lineage>
</organism>
<gene>
    <name evidence="2" type="ordered locus">Pcal_0765</name>
</gene>
<dbReference type="AlphaFoldDB" id="A3MU74"/>
<keyword evidence="1" id="KW-1133">Transmembrane helix</keyword>
<dbReference type="GeneID" id="4909240"/>
<keyword evidence="1" id="KW-0812">Transmembrane</keyword>
<sequence>MPKPAFAAVALAALVLAQLAVAQATTTPASGGGGGGVTSVEFWQNIASGVGKWLRAIFAIAFWSSLILLTFYAIMTQVAPSKVFRLGALVDLIESVKTVLLGIFVFTASVTGIIAGVAAIANAFGASFGVSPIDVVNALIFQPIVDMVKVVTG</sequence>
<evidence type="ECO:0007829" key="4">
    <source>
        <dbReference type="PDB" id="8DFT"/>
    </source>
</evidence>
<dbReference type="STRING" id="410359.Pcal_0765"/>
<reference evidence="2" key="1">
    <citation type="submission" date="2007-02" db="EMBL/GenBank/DDBJ databases">
        <title>Complete sequence of Pyrobaculum calidifontis JCM 11548.</title>
        <authorList>
            <consortium name="US DOE Joint Genome Institute"/>
            <person name="Copeland A."/>
            <person name="Lucas S."/>
            <person name="Lapidus A."/>
            <person name="Barry K."/>
            <person name="Glavina del Rio T."/>
            <person name="Dalin E."/>
            <person name="Tice H."/>
            <person name="Pitluck S."/>
            <person name="Chain P."/>
            <person name="Malfatti S."/>
            <person name="Shin M."/>
            <person name="Vergez L."/>
            <person name="Schmutz J."/>
            <person name="Larimer F."/>
            <person name="Land M."/>
            <person name="Hauser L."/>
            <person name="Kyrpides N."/>
            <person name="Mikhailova N."/>
            <person name="Cozen A.E."/>
            <person name="Fitz-Gibbon S.T."/>
            <person name="House C.H."/>
            <person name="Saltikov C."/>
            <person name="Lowe T.M."/>
            <person name="Richardson P."/>
        </authorList>
    </citation>
    <scope>NUCLEOTIDE SEQUENCE [LARGE SCALE GENOMIC DNA]</scope>
    <source>
        <strain evidence="2">JCM 11548</strain>
    </source>
</reference>
<keyword evidence="1" id="KW-0472">Membrane</keyword>
<name>A3MU74_PYRCJ</name>
<dbReference type="KEGG" id="pcl:Pcal_0765"/>
<evidence type="ECO:0000313" key="3">
    <source>
        <dbReference type="Proteomes" id="UP000001431"/>
    </source>
</evidence>
<accession>A3MU74</accession>
<keyword evidence="3" id="KW-1185">Reference proteome</keyword>
<dbReference type="SMR" id="A3MU74"/>
<feature type="transmembrane region" description="Helical" evidence="1">
    <location>
        <begin position="53"/>
        <end position="75"/>
    </location>
</feature>
<dbReference type="EMDB" id="EMD-27413"/>
<dbReference type="Proteomes" id="UP000001431">
    <property type="component" value="Chromosome"/>
</dbReference>
<protein>
    <submittedName>
        <fullName evidence="2">Uncharacterized protein</fullName>
    </submittedName>
</protein>
<feature type="transmembrane region" description="Helical" evidence="1">
    <location>
        <begin position="96"/>
        <end position="121"/>
    </location>
</feature>
<keyword evidence="4" id="KW-0002">3D-structure</keyword>
<evidence type="ECO:0000313" key="2">
    <source>
        <dbReference type="EMBL" id="ABO08191.1"/>
    </source>
</evidence>